<evidence type="ECO:0000313" key="2">
    <source>
        <dbReference type="EMBL" id="TGE20519.1"/>
    </source>
</evidence>
<dbReference type="AlphaFoldDB" id="A0A4Z0PT91"/>
<reference evidence="2 3" key="1">
    <citation type="submission" date="2019-04" db="EMBL/GenBank/DDBJ databases">
        <authorList>
            <person name="Feng G."/>
            <person name="Zhang J."/>
            <person name="Zhu H."/>
        </authorList>
    </citation>
    <scope>NUCLEOTIDE SEQUENCE [LARGE SCALE GENOMIC DNA]</scope>
    <source>
        <strain evidence="2 3">JCM 31653</strain>
    </source>
</reference>
<feature type="transmembrane region" description="Helical" evidence="1">
    <location>
        <begin position="6"/>
        <end position="26"/>
    </location>
</feature>
<dbReference type="RefSeq" id="WP_135465320.1">
    <property type="nucleotide sequence ID" value="NZ_SRLC01000003.1"/>
</dbReference>
<keyword evidence="1" id="KW-1133">Transmembrane helix</keyword>
<organism evidence="2 3">
    <name type="scientific">Hymenobacter aquaticus</name>
    <dbReference type="NCBI Taxonomy" id="1867101"/>
    <lineage>
        <taxon>Bacteria</taxon>
        <taxon>Pseudomonadati</taxon>
        <taxon>Bacteroidota</taxon>
        <taxon>Cytophagia</taxon>
        <taxon>Cytophagales</taxon>
        <taxon>Hymenobacteraceae</taxon>
        <taxon>Hymenobacter</taxon>
    </lineage>
</organism>
<dbReference type="OrthoDB" id="980086at2"/>
<keyword evidence="1" id="KW-0812">Transmembrane</keyword>
<evidence type="ECO:0008006" key="4">
    <source>
        <dbReference type="Google" id="ProtNLM"/>
    </source>
</evidence>
<dbReference type="Proteomes" id="UP000297549">
    <property type="component" value="Unassembled WGS sequence"/>
</dbReference>
<dbReference type="EMBL" id="SRLC01000003">
    <property type="protein sequence ID" value="TGE20519.1"/>
    <property type="molecule type" value="Genomic_DNA"/>
</dbReference>
<evidence type="ECO:0000313" key="3">
    <source>
        <dbReference type="Proteomes" id="UP000297549"/>
    </source>
</evidence>
<accession>A0A4Z0PT91</accession>
<feature type="transmembrane region" description="Helical" evidence="1">
    <location>
        <begin position="35"/>
        <end position="53"/>
    </location>
</feature>
<name>A0A4Z0PT91_9BACT</name>
<proteinExistence type="predicted"/>
<dbReference type="SUPFAM" id="SSF52317">
    <property type="entry name" value="Class I glutamine amidotransferase-like"/>
    <property type="match status" value="1"/>
</dbReference>
<dbReference type="InterPro" id="IPR029062">
    <property type="entry name" value="Class_I_gatase-like"/>
</dbReference>
<keyword evidence="3" id="KW-1185">Reference proteome</keyword>
<dbReference type="Gene3D" id="3.40.50.880">
    <property type="match status" value="1"/>
</dbReference>
<protein>
    <recommendedName>
        <fullName evidence="4">Carboxypeptidase regulatory-like domain-containing protein</fullName>
    </recommendedName>
</protein>
<sequence length="601" mass="65259">MPHSPVSYGLLLLCLLLALGLTLATLRRTNQQRRWWRLTAGGLAVLALWFTAYPPQHSVRGTRIEAILLTPGYHPDSLQRVVRQLGPATPMWRLGFAAPSDTPTLPSLLLLRERYPALRRLHVLGDGIPPAELANLGPLRLVLHKSAPRPGFQQIGWSRHLAAGLPLLVEGRFSAASSAPGAVWVSLRGPGRTADSVRLPAGNGSFRLRFLPKAPGRALYQLVARQAGKLMVSEPVPVEVTAPQPLRILLLSSTASFEFRFLKNYLGRQRHLVALRTGLSRGLTQTEFLNQPPHDLSRLTPALLARYDAVIADAGTAAALSSSEAGTLNAAIRNTGLGFTLLADPAPLPRTAPARASFTVQPSLAASADRPQRIRWLGTPDSALALVPATLRLAPTARPLFFIGTGRPVGAVQRLGLGVVAVVTLSQTFPWALQAADDTYAAYWSHVLRAVARPLPVLAHWQPLAAWPRPHEPLQLRLESSTFPGEQPTVSGPSPTPAVWLALQQDAQLPEWKTACFWPSGPGWHLISQGNQPAQAFYVFAPRQWASLEQASRQQAALPWLAAPASKTDERAASTRQPYPSACFFGLFLLAAGFLWLEEKL</sequence>
<gene>
    <name evidence="2" type="ORF">E5K00_21230</name>
</gene>
<evidence type="ECO:0000256" key="1">
    <source>
        <dbReference type="SAM" id="Phobius"/>
    </source>
</evidence>
<comment type="caution">
    <text evidence="2">The sequence shown here is derived from an EMBL/GenBank/DDBJ whole genome shotgun (WGS) entry which is preliminary data.</text>
</comment>
<keyword evidence="1" id="KW-0472">Membrane</keyword>